<dbReference type="PANTHER" id="PTHR30349:SF41">
    <property type="entry name" value="INTEGRASE_RECOMBINASE PROTEIN MJ0367-RELATED"/>
    <property type="match status" value="1"/>
</dbReference>
<dbReference type="SUPFAM" id="SSF56349">
    <property type="entry name" value="DNA breaking-rejoining enzymes"/>
    <property type="match status" value="1"/>
</dbReference>
<dbReference type="OrthoDB" id="5855144at2"/>
<dbReference type="EMBL" id="CP000510">
    <property type="protein sequence ID" value="ABM02023.1"/>
    <property type="molecule type" value="Genomic_DNA"/>
</dbReference>
<proteinExistence type="inferred from homology"/>
<dbReference type="InterPro" id="IPR013762">
    <property type="entry name" value="Integrase-like_cat_sf"/>
</dbReference>
<accession>A1SRA8</accession>
<reference evidence="6 7" key="1">
    <citation type="submission" date="2007-01" db="EMBL/GenBank/DDBJ databases">
        <title>Complete sequence of Psychromonas ingrahamii 37.</title>
        <authorList>
            <consortium name="US DOE Joint Genome Institute"/>
            <person name="Copeland A."/>
            <person name="Lucas S."/>
            <person name="Lapidus A."/>
            <person name="Barry K."/>
            <person name="Detter J.C."/>
            <person name="Glavina del Rio T."/>
            <person name="Hammon N."/>
            <person name="Israni S."/>
            <person name="Dalin E."/>
            <person name="Tice H."/>
            <person name="Pitluck S."/>
            <person name="Thompson L.S."/>
            <person name="Brettin T."/>
            <person name="Bruce D."/>
            <person name="Han C."/>
            <person name="Tapia R."/>
            <person name="Schmutz J."/>
            <person name="Larimer F."/>
            <person name="Land M."/>
            <person name="Hauser L."/>
            <person name="Kyrpides N."/>
            <person name="Ivanova N."/>
            <person name="Staley J."/>
            <person name="Richardson P."/>
        </authorList>
    </citation>
    <scope>NUCLEOTIDE SEQUENCE [LARGE SCALE GENOMIC DNA]</scope>
    <source>
        <strain evidence="6 7">37</strain>
    </source>
</reference>
<name>A1SRA8_PSYIN</name>
<dbReference type="KEGG" id="pin:Ping_0155"/>
<evidence type="ECO:0000256" key="1">
    <source>
        <dbReference type="ARBA" id="ARBA00008857"/>
    </source>
</evidence>
<evidence type="ECO:0000313" key="6">
    <source>
        <dbReference type="EMBL" id="ABM02023.1"/>
    </source>
</evidence>
<dbReference type="InterPro" id="IPR011010">
    <property type="entry name" value="DNA_brk_join_enz"/>
</dbReference>
<dbReference type="GO" id="GO:0006310">
    <property type="term" value="P:DNA recombination"/>
    <property type="evidence" value="ECO:0007669"/>
    <property type="project" value="UniProtKB-KW"/>
</dbReference>
<organism evidence="6 7">
    <name type="scientific">Psychromonas ingrahamii (strain DSM 17664 / CCUG 51855 / 37)</name>
    <dbReference type="NCBI Taxonomy" id="357804"/>
    <lineage>
        <taxon>Bacteria</taxon>
        <taxon>Pseudomonadati</taxon>
        <taxon>Pseudomonadota</taxon>
        <taxon>Gammaproteobacteria</taxon>
        <taxon>Alteromonadales</taxon>
        <taxon>Psychromonadaceae</taxon>
        <taxon>Psychromonas</taxon>
    </lineage>
</organism>
<dbReference type="eggNOG" id="COG0582">
    <property type="taxonomic scope" value="Bacteria"/>
</dbReference>
<keyword evidence="3" id="KW-0238">DNA-binding</keyword>
<comment type="similarity">
    <text evidence="1">Belongs to the 'phage' integrase family.</text>
</comment>
<dbReference type="Gene3D" id="1.10.443.10">
    <property type="entry name" value="Intergrase catalytic core"/>
    <property type="match status" value="1"/>
</dbReference>
<protein>
    <submittedName>
        <fullName evidence="6">Phage integrase family protein</fullName>
    </submittedName>
</protein>
<dbReference type="Gene3D" id="1.10.150.130">
    <property type="match status" value="1"/>
</dbReference>
<evidence type="ECO:0000256" key="2">
    <source>
        <dbReference type="ARBA" id="ARBA00022908"/>
    </source>
</evidence>
<dbReference type="HOGENOM" id="CLU_677666_0_0_6"/>
<dbReference type="CDD" id="cd00397">
    <property type="entry name" value="DNA_BRE_C"/>
    <property type="match status" value="1"/>
</dbReference>
<keyword evidence="4" id="KW-0233">DNA recombination</keyword>
<evidence type="ECO:0000256" key="3">
    <source>
        <dbReference type="ARBA" id="ARBA00023125"/>
    </source>
</evidence>
<dbReference type="InterPro" id="IPR010998">
    <property type="entry name" value="Integrase_recombinase_N"/>
</dbReference>
<dbReference type="InterPro" id="IPR050090">
    <property type="entry name" value="Tyrosine_recombinase_XerCD"/>
</dbReference>
<evidence type="ECO:0000313" key="7">
    <source>
        <dbReference type="Proteomes" id="UP000000639"/>
    </source>
</evidence>
<sequence length="407" mass="46999">MLSFSSIHHGCKLFTKDDLSPIVLPCFFSNFLTKNLIVYAINKNNILIENQIEKTTSTSILNRLEQFLHWLEFYSNQSEFVSIETHQNLPSELLNNYVNNILIEENSLGEASVKQSIQALTSYYNYLYHTGIIPYPKVLRIRPALRNTARSNTKKRTSVKYFTPELRNILYHNTESIRDELLLRTGGECGLRSKENQGFLLNDFRIGTKTHKGLLSLFEDMEDNPEKSEFEYYLQGRFSKAKRHSGGSSRKVYIHSDLLRRFKEYYEMERPESDSDSFFLNDSNSTRAKPIAAARATKIFNIVRNKVMLIQEKGLLPAYGQLLEKGHTHHILRHSFATDKFYFFSKQWNIAIDNVTTTSQVYLAVAALLGHSGSSKSAPTTTKNYIRSCHIKESFEASEEINDYRYG</sequence>
<evidence type="ECO:0000256" key="4">
    <source>
        <dbReference type="ARBA" id="ARBA00023172"/>
    </source>
</evidence>
<dbReference type="PANTHER" id="PTHR30349">
    <property type="entry name" value="PHAGE INTEGRASE-RELATED"/>
    <property type="match status" value="1"/>
</dbReference>
<dbReference type="AlphaFoldDB" id="A1SRA8"/>
<dbReference type="PROSITE" id="PS51898">
    <property type="entry name" value="TYR_RECOMBINASE"/>
    <property type="match status" value="1"/>
</dbReference>
<keyword evidence="7" id="KW-1185">Reference proteome</keyword>
<keyword evidence="2" id="KW-0229">DNA integration</keyword>
<dbReference type="InterPro" id="IPR002104">
    <property type="entry name" value="Integrase_catalytic"/>
</dbReference>
<dbReference type="Proteomes" id="UP000000639">
    <property type="component" value="Chromosome"/>
</dbReference>
<dbReference type="RefSeq" id="WP_011768582.1">
    <property type="nucleotide sequence ID" value="NC_008709.1"/>
</dbReference>
<dbReference type="GO" id="GO:0015074">
    <property type="term" value="P:DNA integration"/>
    <property type="evidence" value="ECO:0007669"/>
    <property type="project" value="UniProtKB-KW"/>
</dbReference>
<evidence type="ECO:0000259" key="5">
    <source>
        <dbReference type="PROSITE" id="PS51898"/>
    </source>
</evidence>
<dbReference type="GO" id="GO:0003677">
    <property type="term" value="F:DNA binding"/>
    <property type="evidence" value="ECO:0007669"/>
    <property type="project" value="UniProtKB-KW"/>
</dbReference>
<feature type="domain" description="Tyr recombinase" evidence="5">
    <location>
        <begin position="157"/>
        <end position="403"/>
    </location>
</feature>
<gene>
    <name evidence="6" type="ordered locus">Ping_0155</name>
</gene>
<dbReference type="STRING" id="357804.Ping_0155"/>